<proteinExistence type="predicted"/>
<keyword evidence="2" id="KW-1185">Reference proteome</keyword>
<sequence>MNMTVLDARQQIVADRVLDEEERQRAHLVVSLSGAHAYGFPSPDSDLDLKSIHIEPTRRLLGLMRSAASPSRLEIIDGVEVDYSSNEIHPVLLGVLQGNGNYIERILGPFPLRTAPELDALKPLCLGALSRRVFRHYLGFATSQRHAWEASERASVKKLLYVLRTALTGAHALTTGTVVTDVTLLLDQYGFSSAHELIDIKRSGERSELPENVRDRWAGEIGRAFTTLTEAHERSPLPEEPPNADALDEWLLTLRRARF</sequence>
<dbReference type="AlphaFoldDB" id="A0A0K1EPC7"/>
<protein>
    <recommendedName>
        <fullName evidence="3">Nucleotidyltransferase</fullName>
    </recommendedName>
</protein>
<dbReference type="EMBL" id="CP012159">
    <property type="protein sequence ID" value="AKT42664.1"/>
    <property type="molecule type" value="Genomic_DNA"/>
</dbReference>
<dbReference type="RefSeq" id="WP_050434252.1">
    <property type="nucleotide sequence ID" value="NZ_CP012159.1"/>
</dbReference>
<reference evidence="1 2" key="1">
    <citation type="submission" date="2015-07" db="EMBL/GenBank/DDBJ databases">
        <title>Genome analysis of myxobacterium Chondromyces crocatus Cm c5 reveals a high potential for natural compound synthesis and the genetic basis for the loss of fruiting body formation.</title>
        <authorList>
            <person name="Zaburannyi N."/>
            <person name="Bunk B."/>
            <person name="Maier J."/>
            <person name="Overmann J."/>
            <person name="Mueller R."/>
        </authorList>
    </citation>
    <scope>NUCLEOTIDE SEQUENCE [LARGE SCALE GENOMIC DNA]</scope>
    <source>
        <strain evidence="1 2">Cm c5</strain>
    </source>
</reference>
<dbReference type="Proteomes" id="UP000067626">
    <property type="component" value="Chromosome"/>
</dbReference>
<dbReference type="PANTHER" id="PTHR34817">
    <property type="entry name" value="NUCLEOTIDYLTRANSFERASE"/>
    <property type="match status" value="1"/>
</dbReference>
<dbReference type="OrthoDB" id="9796845at2"/>
<evidence type="ECO:0000313" key="2">
    <source>
        <dbReference type="Proteomes" id="UP000067626"/>
    </source>
</evidence>
<dbReference type="PANTHER" id="PTHR34817:SF1">
    <property type="entry name" value="NUCLEOTIDYLTRANSFERASE"/>
    <property type="match status" value="1"/>
</dbReference>
<evidence type="ECO:0000313" key="1">
    <source>
        <dbReference type="EMBL" id="AKT42664.1"/>
    </source>
</evidence>
<gene>
    <name evidence="1" type="ORF">CMC5_068910</name>
</gene>
<evidence type="ECO:0008006" key="3">
    <source>
        <dbReference type="Google" id="ProtNLM"/>
    </source>
</evidence>
<name>A0A0K1EPC7_CHOCO</name>
<dbReference type="KEGG" id="ccro:CMC5_068910"/>
<dbReference type="PATRIC" id="fig|52.7.peg.7564"/>
<dbReference type="InterPro" id="IPR018775">
    <property type="entry name" value="RlaP"/>
</dbReference>
<organism evidence="1 2">
    <name type="scientific">Chondromyces crocatus</name>
    <dbReference type="NCBI Taxonomy" id="52"/>
    <lineage>
        <taxon>Bacteria</taxon>
        <taxon>Pseudomonadati</taxon>
        <taxon>Myxococcota</taxon>
        <taxon>Polyangia</taxon>
        <taxon>Polyangiales</taxon>
        <taxon>Polyangiaceae</taxon>
        <taxon>Chondromyces</taxon>
    </lineage>
</organism>
<dbReference type="STRING" id="52.CMC5_068910"/>
<accession>A0A0K1EPC7</accession>
<dbReference type="Pfam" id="PF10127">
    <property type="entry name" value="RlaP"/>
    <property type="match status" value="1"/>
</dbReference>